<accession>A0ABX9BV09</accession>
<dbReference type="Proteomes" id="UP000248631">
    <property type="component" value="Unassembled WGS sequence"/>
</dbReference>
<protein>
    <submittedName>
        <fullName evidence="1">Uncharacterized protein</fullName>
    </submittedName>
</protein>
<dbReference type="EMBL" id="JUGD01000035">
    <property type="protein sequence ID" value="RAM61617.1"/>
    <property type="molecule type" value="Genomic_DNA"/>
</dbReference>
<dbReference type="RefSeq" id="WP_112069934.1">
    <property type="nucleotide sequence ID" value="NZ_JUGD01000035.1"/>
</dbReference>
<comment type="caution">
    <text evidence="1">The sequence shown here is derived from an EMBL/GenBank/DDBJ whole genome shotgun (WGS) entry which is preliminary data.</text>
</comment>
<keyword evidence="2" id="KW-1185">Reference proteome</keyword>
<reference evidence="1 2" key="1">
    <citation type="submission" date="2014-12" db="EMBL/GenBank/DDBJ databases">
        <title>Complete genome sequence of Herbaspirillum rubrisubalbicans Os38.</title>
        <authorList>
            <person name="Chen M."/>
            <person name="An Q."/>
        </authorList>
    </citation>
    <scope>NUCLEOTIDE SEQUENCE [LARGE SCALE GENOMIC DNA]</scope>
    <source>
        <strain evidence="1 2">Os38</strain>
    </source>
</reference>
<organism evidence="1 2">
    <name type="scientific">Herbaspirillum rubrisubalbicans</name>
    <dbReference type="NCBI Taxonomy" id="80842"/>
    <lineage>
        <taxon>Bacteria</taxon>
        <taxon>Pseudomonadati</taxon>
        <taxon>Pseudomonadota</taxon>
        <taxon>Betaproteobacteria</taxon>
        <taxon>Burkholderiales</taxon>
        <taxon>Oxalobacteraceae</taxon>
        <taxon>Herbaspirillum</taxon>
    </lineage>
</organism>
<proteinExistence type="predicted"/>
<name>A0ABX9BV09_9BURK</name>
<evidence type="ECO:0000313" key="2">
    <source>
        <dbReference type="Proteomes" id="UP000248631"/>
    </source>
</evidence>
<evidence type="ECO:0000313" key="1">
    <source>
        <dbReference type="EMBL" id="RAM61617.1"/>
    </source>
</evidence>
<sequence>MYKFDTDEILGDERAVYKIIRWRLLNNFYVYSQDSIGSGNIFQTISDFHLGRIEFAYQRCTSIYRRPIERLMLEILTLVLDARRSSDDFQREHQEKILQILAENSLSGLLSNLPEEERKSFEFDLKLLKIS</sequence>
<gene>
    <name evidence="1" type="ORF">RB24_24220</name>
</gene>